<comment type="catalytic activity">
    <reaction evidence="11">
        <text>Couples ATP hydrolysis with the unwinding of duplex DNA by translocating in the 3'-5' direction.</text>
        <dbReference type="EC" id="5.6.2.4"/>
    </reaction>
</comment>
<organism evidence="17 18">
    <name type="scientific">Peptoniphilus stercorisuis</name>
    <dbReference type="NCBI Taxonomy" id="1436965"/>
    <lineage>
        <taxon>Bacteria</taxon>
        <taxon>Bacillati</taxon>
        <taxon>Bacillota</taxon>
        <taxon>Tissierellia</taxon>
        <taxon>Tissierellales</taxon>
        <taxon>Peptoniphilaceae</taxon>
        <taxon>Peptoniphilus</taxon>
    </lineage>
</organism>
<dbReference type="Gene3D" id="1.10.486.10">
    <property type="entry name" value="PCRA, domain 4"/>
    <property type="match status" value="1"/>
</dbReference>
<dbReference type="Gene3D" id="3.40.50.300">
    <property type="entry name" value="P-loop containing nucleotide triphosphate hydrolases"/>
    <property type="match status" value="3"/>
</dbReference>
<dbReference type="EMBL" id="JAGGLJ010000017">
    <property type="protein sequence ID" value="MBP2026015.1"/>
    <property type="molecule type" value="Genomic_DNA"/>
</dbReference>
<evidence type="ECO:0000256" key="10">
    <source>
        <dbReference type="ARBA" id="ARBA00023235"/>
    </source>
</evidence>
<evidence type="ECO:0000259" key="16">
    <source>
        <dbReference type="PROSITE" id="PS51217"/>
    </source>
</evidence>
<keyword evidence="18" id="KW-1185">Reference proteome</keyword>
<dbReference type="InterPro" id="IPR027417">
    <property type="entry name" value="P-loop_NTPase"/>
</dbReference>
<evidence type="ECO:0000256" key="6">
    <source>
        <dbReference type="ARBA" id="ARBA00022839"/>
    </source>
</evidence>
<feature type="domain" description="UvrD-like helicase C-terminal" evidence="16">
    <location>
        <begin position="406"/>
        <end position="680"/>
    </location>
</feature>
<keyword evidence="2 14" id="KW-0547">Nucleotide-binding</keyword>
<dbReference type="RefSeq" id="WP_210061846.1">
    <property type="nucleotide sequence ID" value="NZ_JAGGLJ010000017.1"/>
</dbReference>
<dbReference type="Proteomes" id="UP001519306">
    <property type="component" value="Unassembled WGS sequence"/>
</dbReference>
<evidence type="ECO:0000256" key="1">
    <source>
        <dbReference type="ARBA" id="ARBA00022722"/>
    </source>
</evidence>
<evidence type="ECO:0000259" key="15">
    <source>
        <dbReference type="PROSITE" id="PS51198"/>
    </source>
</evidence>
<feature type="binding site" evidence="14">
    <location>
        <begin position="23"/>
        <end position="30"/>
    </location>
    <ligand>
        <name>ATP</name>
        <dbReference type="ChEBI" id="CHEBI:30616"/>
    </ligand>
</feature>
<evidence type="ECO:0000256" key="9">
    <source>
        <dbReference type="ARBA" id="ARBA00023204"/>
    </source>
</evidence>
<keyword evidence="10" id="KW-0413">Isomerase</keyword>
<dbReference type="PROSITE" id="PS51198">
    <property type="entry name" value="UVRD_HELICASE_ATP_BIND"/>
    <property type="match status" value="1"/>
</dbReference>
<dbReference type="Pfam" id="PF12705">
    <property type="entry name" value="PDDEXK_1"/>
    <property type="match status" value="1"/>
</dbReference>
<evidence type="ECO:0000256" key="7">
    <source>
        <dbReference type="ARBA" id="ARBA00022840"/>
    </source>
</evidence>
<proteinExistence type="predicted"/>
<comment type="caution">
    <text evidence="17">The sequence shown here is derived from an EMBL/GenBank/DDBJ whole genome shotgun (WGS) entry which is preliminary data.</text>
</comment>
<dbReference type="Gene3D" id="3.90.320.10">
    <property type="match status" value="1"/>
</dbReference>
<evidence type="ECO:0000256" key="14">
    <source>
        <dbReference type="PROSITE-ProRule" id="PRU00560"/>
    </source>
</evidence>
<keyword evidence="8" id="KW-0238">DNA-binding</keyword>
<keyword evidence="5 14" id="KW-0347">Helicase</keyword>
<dbReference type="Pfam" id="PF00580">
    <property type="entry name" value="UvrD-helicase"/>
    <property type="match status" value="1"/>
</dbReference>
<accession>A0ABS4KE46</accession>
<evidence type="ECO:0000256" key="11">
    <source>
        <dbReference type="ARBA" id="ARBA00034617"/>
    </source>
</evidence>
<evidence type="ECO:0000256" key="4">
    <source>
        <dbReference type="ARBA" id="ARBA00022801"/>
    </source>
</evidence>
<keyword evidence="1" id="KW-0540">Nuclease</keyword>
<gene>
    <name evidence="17" type="ORF">J2Z71_001567</name>
</gene>
<name>A0ABS4KE46_9FIRM</name>
<dbReference type="PROSITE" id="PS51217">
    <property type="entry name" value="UVRD_HELICASE_CTER"/>
    <property type="match status" value="1"/>
</dbReference>
<dbReference type="PANTHER" id="PTHR11070">
    <property type="entry name" value="UVRD / RECB / PCRA DNA HELICASE FAMILY MEMBER"/>
    <property type="match status" value="1"/>
</dbReference>
<reference evidence="17 18" key="1">
    <citation type="submission" date="2021-03" db="EMBL/GenBank/DDBJ databases">
        <title>Genomic Encyclopedia of Type Strains, Phase IV (KMG-IV): sequencing the most valuable type-strain genomes for metagenomic binning, comparative biology and taxonomic classification.</title>
        <authorList>
            <person name="Goeker M."/>
        </authorList>
    </citation>
    <scope>NUCLEOTIDE SEQUENCE [LARGE SCALE GENOMIC DNA]</scope>
    <source>
        <strain evidence="17 18">DSM 27563</strain>
    </source>
</reference>
<keyword evidence="6" id="KW-0269">Exonuclease</keyword>
<dbReference type="InterPro" id="IPR011335">
    <property type="entry name" value="Restrct_endonuc-II-like"/>
</dbReference>
<evidence type="ECO:0000313" key="18">
    <source>
        <dbReference type="Proteomes" id="UP001519306"/>
    </source>
</evidence>
<dbReference type="GO" id="GO:0016787">
    <property type="term" value="F:hydrolase activity"/>
    <property type="evidence" value="ECO:0007669"/>
    <property type="project" value="UniProtKB-KW"/>
</dbReference>
<dbReference type="CDD" id="cd17932">
    <property type="entry name" value="DEXQc_UvrD"/>
    <property type="match status" value="1"/>
</dbReference>
<keyword evidence="4 14" id="KW-0378">Hydrolase</keyword>
<evidence type="ECO:0000256" key="5">
    <source>
        <dbReference type="ARBA" id="ARBA00022806"/>
    </source>
</evidence>
<dbReference type="SUPFAM" id="SSF52540">
    <property type="entry name" value="P-loop containing nucleoside triphosphate hydrolases"/>
    <property type="match status" value="1"/>
</dbReference>
<comment type="catalytic activity">
    <reaction evidence="13">
        <text>ATP + H2O = ADP + phosphate + H(+)</text>
        <dbReference type="Rhea" id="RHEA:13065"/>
        <dbReference type="ChEBI" id="CHEBI:15377"/>
        <dbReference type="ChEBI" id="CHEBI:15378"/>
        <dbReference type="ChEBI" id="CHEBI:30616"/>
        <dbReference type="ChEBI" id="CHEBI:43474"/>
        <dbReference type="ChEBI" id="CHEBI:456216"/>
        <dbReference type="EC" id="5.6.2.4"/>
    </reaction>
</comment>
<evidence type="ECO:0000256" key="12">
    <source>
        <dbReference type="ARBA" id="ARBA00034808"/>
    </source>
</evidence>
<dbReference type="PANTHER" id="PTHR11070:SF2">
    <property type="entry name" value="ATP-DEPENDENT DNA HELICASE SRS2"/>
    <property type="match status" value="1"/>
</dbReference>
<feature type="domain" description="UvrD-like helicase ATP-binding" evidence="15">
    <location>
        <begin position="2"/>
        <end position="405"/>
    </location>
</feature>
<dbReference type="GO" id="GO:0003678">
    <property type="term" value="F:DNA helicase activity"/>
    <property type="evidence" value="ECO:0007669"/>
    <property type="project" value="UniProtKB-EC"/>
</dbReference>
<dbReference type="SUPFAM" id="SSF52980">
    <property type="entry name" value="Restriction endonuclease-like"/>
    <property type="match status" value="1"/>
</dbReference>
<evidence type="ECO:0000256" key="8">
    <source>
        <dbReference type="ARBA" id="ARBA00023125"/>
    </source>
</evidence>
<dbReference type="InterPro" id="IPR011604">
    <property type="entry name" value="PDDEXK-like_dom_sf"/>
</dbReference>
<dbReference type="InterPro" id="IPR000212">
    <property type="entry name" value="DNA_helicase_UvrD/REP"/>
</dbReference>
<keyword evidence="9" id="KW-0234">DNA repair</keyword>
<keyword evidence="7 14" id="KW-0067">ATP-binding</keyword>
<dbReference type="InterPro" id="IPR014017">
    <property type="entry name" value="DNA_helicase_UvrD-like_C"/>
</dbReference>
<dbReference type="Pfam" id="PF13361">
    <property type="entry name" value="UvrD_C"/>
    <property type="match status" value="1"/>
</dbReference>
<dbReference type="EC" id="5.6.2.4" evidence="12"/>
<dbReference type="InterPro" id="IPR014016">
    <property type="entry name" value="UvrD-like_ATP-bd"/>
</dbReference>
<evidence type="ECO:0000313" key="17">
    <source>
        <dbReference type="EMBL" id="MBP2026015.1"/>
    </source>
</evidence>
<keyword evidence="3" id="KW-0227">DNA damage</keyword>
<sequence length="1043" mass="122354">MSNLNEIQKKSVYTIDTNLSLKAGAGTGKTKVITERFLNILENGNLSAGREFDEVLAITFTNKASDEMRGRILKELSTRKNEDKFKNLYKYFSKANIYTIHGFCTNIIKENPLIAKVDPNFEVSDERMSNLLLKESVDLVLEKEIENEDLIEFLIKREDVNLTSLSKDLSFLYKDIRNNGYRIEDLKKYHKDYVDSIELGDFSKLFEFLDEYEKVVTGTKFKKLIKSDEYIDFVNNPSLDYLQNISDSLGTGKSPEQESLREKINREILFLSQGLELTIEKYYILVFNLLEKIEEVYIKKKKEKSLLDYSDLQFIALDVIKKVDNYNYKYIMIDEFQDTDRLQVEIFTYLSNLSKGKANIFVVGDPKQSIYGFRGSNLEEYYNFTDKIKESKGKELVMKENYRSSPSLIESFNEIFKNLLKKDYDPLVASAKFSEENILNIEVIRSDEFGIEIKDEKKKEAVFVANKVLDLINRGENPSEIAILFRRKAYISLFEEELLKLNIRVNNTAQDFVGKREIKDILIFLKAISNKRDFLSLLSYLRSPIVGLNDNSIVIIAKYFNREEYYIEDEYLKLLDENEEDLFRDGFNKLLKIKKLKPLLSLKDFIKESIKISDYYEIAGMLYGLSASKNLDKLLNLAEDFENKISANLFEFIEYLEESEVNVEEEENAVNLLTIHKSKGLEFENVIIAEMDNSFNIKSKNNFFEYSNIGLGIKFNDINSKYNLISNEKKEKSLEEEIRMFYVATTRAKKRLILSLVNIEENKIYNNTYYDLFLKSNFKNVIISPMEIRESNGINKILLSDDFINTKEKFKEKSIIRNNYINKTKKVRYYSATSYMAFKRSKEEYFRKYILGEDIINPSNYAVESKILDPIIRGNIVHAYAELNPKNIDEFIRNSLRNYGVLESIENINLLKEQFKNYELSLKEEVIGREVEFYYPITNGVIHGVIDQIRRDEDDNISIIDFKTSYNSDEELRKYYYPQLQIYTLAFEKISGKKVKEAKLLFLSNNEEFNVDISEKSIKETIKDFEEYINFVENHNELKDYID</sequence>
<protein>
    <recommendedName>
        <fullName evidence="12">DNA 3'-5' helicase</fullName>
        <ecNumber evidence="12">5.6.2.4</ecNumber>
    </recommendedName>
</protein>
<evidence type="ECO:0000256" key="13">
    <source>
        <dbReference type="ARBA" id="ARBA00048988"/>
    </source>
</evidence>
<evidence type="ECO:0000256" key="3">
    <source>
        <dbReference type="ARBA" id="ARBA00022763"/>
    </source>
</evidence>
<evidence type="ECO:0000256" key="2">
    <source>
        <dbReference type="ARBA" id="ARBA00022741"/>
    </source>
</evidence>
<dbReference type="InterPro" id="IPR038726">
    <property type="entry name" value="PDDEXK_AddAB-type"/>
</dbReference>